<organism evidence="1 2">
    <name type="scientific">Mesorhizobium escarrei</name>
    <dbReference type="NCBI Taxonomy" id="666018"/>
    <lineage>
        <taxon>Bacteria</taxon>
        <taxon>Pseudomonadati</taxon>
        <taxon>Pseudomonadota</taxon>
        <taxon>Alphaproteobacteria</taxon>
        <taxon>Hyphomicrobiales</taxon>
        <taxon>Phyllobacteriaceae</taxon>
        <taxon>Mesorhizobium</taxon>
    </lineage>
</organism>
<proteinExistence type="predicted"/>
<gene>
    <name evidence="1" type="ORF">MES5069_230092</name>
</gene>
<dbReference type="Proteomes" id="UP001153050">
    <property type="component" value="Unassembled WGS sequence"/>
</dbReference>
<dbReference type="Gene3D" id="3.30.310.50">
    <property type="entry name" value="Alpha-D-phosphohexomutase, C-terminal domain"/>
    <property type="match status" value="1"/>
</dbReference>
<evidence type="ECO:0000313" key="2">
    <source>
        <dbReference type="Proteomes" id="UP001153050"/>
    </source>
</evidence>
<dbReference type="InterPro" id="IPR014543">
    <property type="entry name" value="UCP028291"/>
</dbReference>
<dbReference type="Pfam" id="PF09981">
    <property type="entry name" value="DUF2218"/>
    <property type="match status" value="1"/>
</dbReference>
<evidence type="ECO:0008006" key="3">
    <source>
        <dbReference type="Google" id="ProtNLM"/>
    </source>
</evidence>
<evidence type="ECO:0000313" key="1">
    <source>
        <dbReference type="EMBL" id="CAH2399677.1"/>
    </source>
</evidence>
<dbReference type="EMBL" id="CAKXZT010000117">
    <property type="protein sequence ID" value="CAH2399677.1"/>
    <property type="molecule type" value="Genomic_DNA"/>
</dbReference>
<comment type="caution">
    <text evidence="1">The sequence shown here is derived from an EMBL/GenBank/DDBJ whole genome shotgun (WGS) entry which is preliminary data.</text>
</comment>
<keyword evidence="2" id="KW-1185">Reference proteome</keyword>
<protein>
    <recommendedName>
        <fullName evidence="3">DUF2218 domain-containing protein</fullName>
    </recommendedName>
</protein>
<dbReference type="RefSeq" id="WP_254017995.1">
    <property type="nucleotide sequence ID" value="NZ_CAKXZT010000117.1"/>
</dbReference>
<sequence length="97" mass="10850">MPTSHADVVTEHASRYLQQLCKHWAHKFPVEFDPNHGTIDLSLGRTVLDADPAALHIAVTADEAGSLERLETVVADHIKRFAFREELTFDWKKASAA</sequence>
<accession>A0ABM9DSL4</accession>
<reference evidence="1 2" key="1">
    <citation type="submission" date="2022-03" db="EMBL/GenBank/DDBJ databases">
        <authorList>
            <person name="Brunel B."/>
        </authorList>
    </citation>
    <scope>NUCLEOTIDE SEQUENCE [LARGE SCALE GENOMIC DNA]</scope>
    <source>
        <strain evidence="1">STM5069sample</strain>
    </source>
</reference>
<name>A0ABM9DSL4_9HYPH</name>
<dbReference type="PIRSF" id="PIRSF028291">
    <property type="entry name" value="UCP028291"/>
    <property type="match status" value="1"/>
</dbReference>